<accession>A0A411DSS3</accession>
<reference evidence="2" key="1">
    <citation type="submission" date="2019-01" db="EMBL/GenBank/DDBJ databases">
        <title>Whole Genome Sequencing for Putative Detection of Antimicrobial Resistance and Potential Virulence Factors in Chryseobacterium indologenes isolated from Nile Tilapia in Tanzania.</title>
        <authorList>
            <person name="Mwega E."/>
            <person name="Mutoloki S."/>
            <person name="Mugimba K."/>
            <person name="Colquhoun D."/>
            <person name="Mdegela R."/>
            <person name="Evensen O."/>
            <person name="Wasteson Y."/>
        </authorList>
    </citation>
    <scope>NUCLEOTIDE SEQUENCE [LARGE SCALE GENOMIC DNA]</scope>
    <source>
        <strain evidence="2">StR 01</strain>
    </source>
</reference>
<dbReference type="EMBL" id="CP035532">
    <property type="protein sequence ID" value="QBA23415.1"/>
    <property type="molecule type" value="Genomic_DNA"/>
</dbReference>
<proteinExistence type="predicted"/>
<organism evidence="2">
    <name type="scientific">Chryseobacterium indologenes</name>
    <name type="common">Flavobacterium indologenes</name>
    <dbReference type="NCBI Taxonomy" id="253"/>
    <lineage>
        <taxon>Bacteria</taxon>
        <taxon>Pseudomonadati</taxon>
        <taxon>Bacteroidota</taxon>
        <taxon>Flavobacteriia</taxon>
        <taxon>Flavobacteriales</taxon>
        <taxon>Weeksellaceae</taxon>
        <taxon>Chryseobacterium group</taxon>
        <taxon>Chryseobacterium</taxon>
    </lineage>
</organism>
<sequence>MIETYRFREPDQKLKNTDDAHSSTVLRKPDVNSFSRALTIFMGTPAMQLLLQRWDEHQKTNRRNREEDIPE</sequence>
<dbReference type="AlphaFoldDB" id="A0A411DSS3"/>
<evidence type="ECO:0000256" key="1">
    <source>
        <dbReference type="SAM" id="MobiDB-lite"/>
    </source>
</evidence>
<feature type="compositionally biased region" description="Basic and acidic residues" evidence="1">
    <location>
        <begin position="1"/>
        <end position="21"/>
    </location>
</feature>
<evidence type="ECO:0000313" key="2">
    <source>
        <dbReference type="EMBL" id="QBA23415.1"/>
    </source>
</evidence>
<feature type="region of interest" description="Disordered" evidence="1">
    <location>
        <begin position="1"/>
        <end position="22"/>
    </location>
</feature>
<gene>
    <name evidence="2" type="ORF">EU348_20460</name>
</gene>
<protein>
    <submittedName>
        <fullName evidence="2">Uncharacterized protein</fullName>
    </submittedName>
</protein>
<name>A0A411DSS3_CHRID</name>